<proteinExistence type="predicted"/>
<protein>
    <recommendedName>
        <fullName evidence="3">Histidine kinase</fullName>
    </recommendedName>
</protein>
<evidence type="ECO:0000313" key="2">
    <source>
        <dbReference type="Proteomes" id="UP001315278"/>
    </source>
</evidence>
<evidence type="ECO:0000313" key="1">
    <source>
        <dbReference type="EMBL" id="MBR0796028.1"/>
    </source>
</evidence>
<keyword evidence="2" id="KW-1185">Reference proteome</keyword>
<comment type="caution">
    <text evidence="1">The sequence shown here is derived from an EMBL/GenBank/DDBJ whole genome shotgun (WGS) entry which is preliminary data.</text>
</comment>
<gene>
    <name evidence="1" type="ORF">JQ615_11570</name>
</gene>
<accession>A0ABS5FGX9</accession>
<reference evidence="2" key="1">
    <citation type="journal article" date="2021" name="ISME J.">
        <title>Evolutionary origin and ecological implication of a unique nif island in free-living Bradyrhizobium lineages.</title>
        <authorList>
            <person name="Tao J."/>
        </authorList>
    </citation>
    <scope>NUCLEOTIDE SEQUENCE [LARGE SCALE GENOMIC DNA]</scope>
    <source>
        <strain evidence="2">SZCCT0434</strain>
    </source>
</reference>
<evidence type="ECO:0008006" key="3">
    <source>
        <dbReference type="Google" id="ProtNLM"/>
    </source>
</evidence>
<dbReference type="Proteomes" id="UP001315278">
    <property type="component" value="Unassembled WGS sequence"/>
</dbReference>
<dbReference type="EMBL" id="JAFCJH010000009">
    <property type="protein sequence ID" value="MBR0796028.1"/>
    <property type="molecule type" value="Genomic_DNA"/>
</dbReference>
<name>A0ABS5FGX9_9BRAD</name>
<organism evidence="1 2">
    <name type="scientific">Bradyrhizobium jicamae</name>
    <dbReference type="NCBI Taxonomy" id="280332"/>
    <lineage>
        <taxon>Bacteria</taxon>
        <taxon>Pseudomonadati</taxon>
        <taxon>Pseudomonadota</taxon>
        <taxon>Alphaproteobacteria</taxon>
        <taxon>Hyphomicrobiales</taxon>
        <taxon>Nitrobacteraceae</taxon>
        <taxon>Bradyrhizobium</taxon>
    </lineage>
</organism>
<sequence>MTDLVETAKRPDVPNGDVVCINSTIRELLQISDELASYEYLITMEKDLTDVGDDNPLRGVVKFAVEKTNVILTSERKRLVQLSEQCVKNPVGVAKVQEAVRVIDTTAGILNSIRERL</sequence>